<evidence type="ECO:0000256" key="1">
    <source>
        <dbReference type="SAM" id="Coils"/>
    </source>
</evidence>
<sequence>MALFDRRLLAYFDDGGAGLGNRTYHDRINDYQQDLVEIERELFKYQQLLGPQHVKIKSRQREGWLAQHRTCIPSVRERGEHLARDIMQSESELSRGHAGGYVYESHRSEVPDSSQRPSVQEAAEFHRRFQPAERSSSAFGSGQPAVDAAGSTGAAGARSESSGRRRSSLRKGTAAQAQVSPEAVQSTSAVPVQAEAMGTTWAQVDTLFLGHRLSSPSQCQYSVQGKWQGQGMGQPTELRPAKPSSDNADFRMQCKIRQQIKLESAPDMRVVILTIVRGNEGGSQDEVKVGTCKLEVSDARNQQVQEHQLYDERGNKVDAQLRLRLAVTVSSSAAEDAEGRLANSTTQRGSLTNIQLLPPPRESIMQDPRAVPPSAGLVRGSFRALEEQAEDEPKRQQRPSKRNCAAESGGIGVRRESLTAVEVAVGSGIGAANAASTGLQQSTPLDKPTESEDDLPIPPGEDDSEEDASEDEEEEEEYSEYEEEEKEEEEKEDDTEEHVCTYSDKVEPTLGFCTRH</sequence>
<proteinExistence type="predicted"/>
<feature type="region of interest" description="Disordered" evidence="2">
    <location>
        <begin position="106"/>
        <end position="186"/>
    </location>
</feature>
<keyword evidence="1" id="KW-0175">Coiled coil</keyword>
<dbReference type="Proteomes" id="UP000654075">
    <property type="component" value="Unassembled WGS sequence"/>
</dbReference>
<dbReference type="AlphaFoldDB" id="A0A813FAU5"/>
<feature type="compositionally biased region" description="Low complexity" evidence="2">
    <location>
        <begin position="148"/>
        <end position="160"/>
    </location>
</feature>
<feature type="coiled-coil region" evidence="1">
    <location>
        <begin position="21"/>
        <end position="48"/>
    </location>
</feature>
<keyword evidence="4" id="KW-1185">Reference proteome</keyword>
<feature type="compositionally biased region" description="Polar residues" evidence="2">
    <location>
        <begin position="435"/>
        <end position="444"/>
    </location>
</feature>
<protein>
    <submittedName>
        <fullName evidence="3">Uncharacterized protein</fullName>
    </submittedName>
</protein>
<name>A0A813FAU5_POLGL</name>
<reference evidence="3" key="1">
    <citation type="submission" date="2021-02" db="EMBL/GenBank/DDBJ databases">
        <authorList>
            <person name="Dougan E. K."/>
            <person name="Rhodes N."/>
            <person name="Thang M."/>
            <person name="Chan C."/>
        </authorList>
    </citation>
    <scope>NUCLEOTIDE SEQUENCE</scope>
</reference>
<evidence type="ECO:0000313" key="4">
    <source>
        <dbReference type="Proteomes" id="UP000654075"/>
    </source>
</evidence>
<gene>
    <name evidence="3" type="ORF">PGLA1383_LOCUS26706</name>
</gene>
<accession>A0A813FAU5</accession>
<feature type="compositionally biased region" description="Acidic residues" evidence="2">
    <location>
        <begin position="451"/>
        <end position="496"/>
    </location>
</feature>
<feature type="region of interest" description="Disordered" evidence="2">
    <location>
        <begin position="334"/>
        <end position="409"/>
    </location>
</feature>
<comment type="caution">
    <text evidence="3">The sequence shown here is derived from an EMBL/GenBank/DDBJ whole genome shotgun (WGS) entry which is preliminary data.</text>
</comment>
<dbReference type="EMBL" id="CAJNNV010024073">
    <property type="protein sequence ID" value="CAE8608876.1"/>
    <property type="molecule type" value="Genomic_DNA"/>
</dbReference>
<feature type="region of interest" description="Disordered" evidence="2">
    <location>
        <begin position="227"/>
        <end position="247"/>
    </location>
</feature>
<evidence type="ECO:0000256" key="2">
    <source>
        <dbReference type="SAM" id="MobiDB-lite"/>
    </source>
</evidence>
<feature type="compositionally biased region" description="Polar residues" evidence="2">
    <location>
        <begin position="175"/>
        <end position="186"/>
    </location>
</feature>
<feature type="region of interest" description="Disordered" evidence="2">
    <location>
        <begin position="435"/>
        <end position="516"/>
    </location>
</feature>
<evidence type="ECO:0000313" key="3">
    <source>
        <dbReference type="EMBL" id="CAE8608876.1"/>
    </source>
</evidence>
<organism evidence="3 4">
    <name type="scientific">Polarella glacialis</name>
    <name type="common">Dinoflagellate</name>
    <dbReference type="NCBI Taxonomy" id="89957"/>
    <lineage>
        <taxon>Eukaryota</taxon>
        <taxon>Sar</taxon>
        <taxon>Alveolata</taxon>
        <taxon>Dinophyceae</taxon>
        <taxon>Suessiales</taxon>
        <taxon>Suessiaceae</taxon>
        <taxon>Polarella</taxon>
    </lineage>
</organism>
<feature type="compositionally biased region" description="Polar residues" evidence="2">
    <location>
        <begin position="342"/>
        <end position="355"/>
    </location>
</feature>